<dbReference type="Gene3D" id="2.40.10.340">
    <property type="entry name" value="Rod shape-determining protein MreC, domain 1"/>
    <property type="match status" value="1"/>
</dbReference>
<feature type="non-terminal residue" evidence="6">
    <location>
        <position position="1"/>
    </location>
</feature>
<dbReference type="EMBL" id="PFNO01000185">
    <property type="protein sequence ID" value="PIZ47212.1"/>
    <property type="molecule type" value="Genomic_DNA"/>
</dbReference>
<name>A0A2M7TKE6_9BACT</name>
<protein>
    <recommendedName>
        <fullName evidence="2">Cell shape-determining protein MreC</fullName>
    </recommendedName>
    <alternativeName>
        <fullName evidence="4">Cell shape protein MreC</fullName>
    </alternativeName>
</protein>
<evidence type="ECO:0000313" key="6">
    <source>
        <dbReference type="EMBL" id="PIZ47212.1"/>
    </source>
</evidence>
<dbReference type="PANTHER" id="PTHR34138">
    <property type="entry name" value="CELL SHAPE-DETERMINING PROTEIN MREC"/>
    <property type="match status" value="1"/>
</dbReference>
<keyword evidence="3" id="KW-0133">Cell shape</keyword>
<dbReference type="PANTHER" id="PTHR34138:SF1">
    <property type="entry name" value="CELL SHAPE-DETERMINING PROTEIN MREC"/>
    <property type="match status" value="1"/>
</dbReference>
<proteinExistence type="inferred from homology"/>
<organism evidence="6 7">
    <name type="scientific">Candidatus Woesebacteria bacterium CG_4_10_14_0_2_um_filter_39_14</name>
    <dbReference type="NCBI Taxonomy" id="1975054"/>
    <lineage>
        <taxon>Bacteria</taxon>
        <taxon>Candidatus Woeseibacteriota</taxon>
    </lineage>
</organism>
<dbReference type="GO" id="GO:0005886">
    <property type="term" value="C:plasma membrane"/>
    <property type="evidence" value="ECO:0007669"/>
    <property type="project" value="TreeGrafter"/>
</dbReference>
<dbReference type="Gene3D" id="2.40.10.350">
    <property type="entry name" value="Rod shape-determining protein MreC, domain 2"/>
    <property type="match status" value="1"/>
</dbReference>
<gene>
    <name evidence="6" type="ORF">COY29_05455</name>
</gene>
<evidence type="ECO:0000256" key="4">
    <source>
        <dbReference type="ARBA" id="ARBA00032089"/>
    </source>
</evidence>
<evidence type="ECO:0000256" key="1">
    <source>
        <dbReference type="ARBA" id="ARBA00009369"/>
    </source>
</evidence>
<feature type="domain" description="Rod shape-determining protein MreC beta-barrel core" evidence="5">
    <location>
        <begin position="96"/>
        <end position="235"/>
    </location>
</feature>
<dbReference type="InterPro" id="IPR042175">
    <property type="entry name" value="Cell/Rod_MreC_2"/>
</dbReference>
<sequence length="237" mass="26777">KGWLLKFKGFFSYPLVWSTGKIFNSYQGIKEGFSNLGDAQREEQITQLEGKLRQLAVDQNQLSSCLEENERIKKLLGSPLPPQWHFLEARVIGQGEQMKIDKGQREGVVEGMMIISENILLGRIVSVEENFSLVEKVNSPNVKIPVIVKKPGQASVQARGLLLGQYKDKLFLDRVLQGEQIQKGDLVITSGEENWLPDLLIGQIEEVLPKTAELYQTARVSALLDYQKLRIVFVVIK</sequence>
<evidence type="ECO:0000256" key="2">
    <source>
        <dbReference type="ARBA" id="ARBA00013855"/>
    </source>
</evidence>
<reference evidence="7" key="1">
    <citation type="submission" date="2017-09" db="EMBL/GenBank/DDBJ databases">
        <title>Depth-based differentiation of microbial function through sediment-hosted aquifers and enrichment of novel symbionts in the deep terrestrial subsurface.</title>
        <authorList>
            <person name="Probst A.J."/>
            <person name="Ladd B."/>
            <person name="Jarett J.K."/>
            <person name="Geller-Mcgrath D.E."/>
            <person name="Sieber C.M.K."/>
            <person name="Emerson J.B."/>
            <person name="Anantharaman K."/>
            <person name="Thomas B.C."/>
            <person name="Malmstrom R."/>
            <person name="Stieglmeier M."/>
            <person name="Klingl A."/>
            <person name="Woyke T."/>
            <person name="Ryan C.M."/>
            <person name="Banfield J.F."/>
        </authorList>
    </citation>
    <scope>NUCLEOTIDE SEQUENCE [LARGE SCALE GENOMIC DNA]</scope>
</reference>
<comment type="caution">
    <text evidence="6">The sequence shown here is derived from an EMBL/GenBank/DDBJ whole genome shotgun (WGS) entry which is preliminary data.</text>
</comment>
<dbReference type="Proteomes" id="UP000229753">
    <property type="component" value="Unassembled WGS sequence"/>
</dbReference>
<dbReference type="InterPro" id="IPR055342">
    <property type="entry name" value="MreC_beta-barrel_core"/>
</dbReference>
<dbReference type="InterPro" id="IPR042177">
    <property type="entry name" value="Cell/Rod_1"/>
</dbReference>
<dbReference type="InterPro" id="IPR007221">
    <property type="entry name" value="MreC"/>
</dbReference>
<comment type="similarity">
    <text evidence="1">Belongs to the MreC family.</text>
</comment>
<dbReference type="GO" id="GO:0008360">
    <property type="term" value="P:regulation of cell shape"/>
    <property type="evidence" value="ECO:0007669"/>
    <property type="project" value="UniProtKB-KW"/>
</dbReference>
<dbReference type="Pfam" id="PF04085">
    <property type="entry name" value="MreC"/>
    <property type="match status" value="1"/>
</dbReference>
<evidence type="ECO:0000313" key="7">
    <source>
        <dbReference type="Proteomes" id="UP000229753"/>
    </source>
</evidence>
<evidence type="ECO:0000256" key="3">
    <source>
        <dbReference type="ARBA" id="ARBA00022960"/>
    </source>
</evidence>
<accession>A0A2M7TKE6</accession>
<dbReference type="AlphaFoldDB" id="A0A2M7TKE6"/>
<evidence type="ECO:0000259" key="5">
    <source>
        <dbReference type="Pfam" id="PF04085"/>
    </source>
</evidence>